<feature type="region of interest" description="Disordered" evidence="2">
    <location>
        <begin position="186"/>
        <end position="210"/>
    </location>
</feature>
<dbReference type="SUPFAM" id="SSF54791">
    <property type="entry name" value="Eukaryotic type KH-domain (KH-domain type I)"/>
    <property type="match status" value="1"/>
</dbReference>
<dbReference type="InterPro" id="IPR036612">
    <property type="entry name" value="KH_dom_type_1_sf"/>
</dbReference>
<protein>
    <recommendedName>
        <fullName evidence="3">K Homology domain-containing protein</fullName>
    </recommendedName>
</protein>
<dbReference type="Gene3D" id="3.30.1370.10">
    <property type="entry name" value="K Homology domain, type 1"/>
    <property type="match status" value="1"/>
</dbReference>
<dbReference type="EMBL" id="CACRZD030000081">
    <property type="protein sequence ID" value="CAA6674141.1"/>
    <property type="molecule type" value="Genomic_DNA"/>
</dbReference>
<dbReference type="Proteomes" id="UP001189122">
    <property type="component" value="Unassembled WGS sequence"/>
</dbReference>
<sequence length="210" mass="23641">MCPSGDSGIFNTKRNEFASIKFDSYFLRIIDNCQRHCWIVFKNGQAGDVNGWSHFNQKLGLLQSPSWNGWSGAQGTSSALIVKKTIRVDVPLTDIPWFYNFVGRLLGPRGNSLKRVEAITECRILIRGRGSIKDPARAELPAEFVDARLMQAREVLEELLKPMDETHDLFKKHQLRELALLNGTLREEGSSGPSSPFHDSLGLKRAKTRS</sequence>
<evidence type="ECO:0000313" key="4">
    <source>
        <dbReference type="EMBL" id="CAA6674141.1"/>
    </source>
</evidence>
<evidence type="ECO:0000256" key="1">
    <source>
        <dbReference type="ARBA" id="ARBA00022884"/>
    </source>
</evidence>
<name>A0ABN7E9G3_SPIIN</name>
<evidence type="ECO:0000259" key="3">
    <source>
        <dbReference type="SMART" id="SM00322"/>
    </source>
</evidence>
<reference evidence="5" key="1">
    <citation type="journal article" date="2020" name="Sci. Rep.">
        <title>Chromosome-scale genome assembly for the duckweed Spirodela intermedia, integrating cytogenetic maps, PacBio and Oxford Nanopore libraries.</title>
        <authorList>
            <person name="Hoang P.T.N."/>
            <person name="Fiebig A."/>
            <person name="Novak P."/>
            <person name="Macas J."/>
            <person name="Cao H.X."/>
            <person name="Stepanenko A."/>
            <person name="Chen G."/>
            <person name="Borisjuk N."/>
            <person name="Scholz U."/>
            <person name="Schubert I."/>
        </authorList>
    </citation>
    <scope>NUCLEOTIDE SEQUENCE [LARGE SCALE GENOMIC DNA]</scope>
</reference>
<evidence type="ECO:0000313" key="5">
    <source>
        <dbReference type="Proteomes" id="UP001189122"/>
    </source>
</evidence>
<organism evidence="4 5">
    <name type="scientific">Spirodela intermedia</name>
    <name type="common">Intermediate duckweed</name>
    <dbReference type="NCBI Taxonomy" id="51605"/>
    <lineage>
        <taxon>Eukaryota</taxon>
        <taxon>Viridiplantae</taxon>
        <taxon>Streptophyta</taxon>
        <taxon>Embryophyta</taxon>
        <taxon>Tracheophyta</taxon>
        <taxon>Spermatophyta</taxon>
        <taxon>Magnoliopsida</taxon>
        <taxon>Liliopsida</taxon>
        <taxon>Araceae</taxon>
        <taxon>Lemnoideae</taxon>
        <taxon>Spirodela</taxon>
    </lineage>
</organism>
<dbReference type="Pfam" id="PF22675">
    <property type="entry name" value="KH-I_KHDC4-BBP"/>
    <property type="match status" value="1"/>
</dbReference>
<dbReference type="InterPro" id="IPR045071">
    <property type="entry name" value="BBP-like"/>
</dbReference>
<keyword evidence="1" id="KW-0694">RNA-binding</keyword>
<gene>
    <name evidence="4" type="ORF">SI7747_UN020499</name>
</gene>
<dbReference type="PANTHER" id="PTHR11208:SF104">
    <property type="entry name" value="OS02G0722700 PROTEIN"/>
    <property type="match status" value="1"/>
</dbReference>
<evidence type="ECO:0000256" key="2">
    <source>
        <dbReference type="SAM" id="MobiDB-lite"/>
    </source>
</evidence>
<accession>A0ABN7E9G3</accession>
<dbReference type="PANTHER" id="PTHR11208">
    <property type="entry name" value="RNA-BINDING PROTEIN RELATED"/>
    <property type="match status" value="1"/>
</dbReference>
<feature type="domain" description="K Homology" evidence="3">
    <location>
        <begin position="82"/>
        <end position="161"/>
    </location>
</feature>
<comment type="caution">
    <text evidence="4">The sequence shown here is derived from an EMBL/GenBank/DDBJ whole genome shotgun (WGS) entry which is preliminary data.</text>
</comment>
<dbReference type="InterPro" id="IPR055256">
    <property type="entry name" value="KH_1_KHDC4/BBP-like"/>
</dbReference>
<dbReference type="SMART" id="SM00322">
    <property type="entry name" value="KH"/>
    <property type="match status" value="1"/>
</dbReference>
<proteinExistence type="predicted"/>
<dbReference type="InterPro" id="IPR004087">
    <property type="entry name" value="KH_dom"/>
</dbReference>
<keyword evidence="5" id="KW-1185">Reference proteome</keyword>